<comment type="subcellular location">
    <subcellularLocation>
        <location evidence="1">Membrane</location>
        <topology evidence="1">Multi-pass membrane protein</topology>
    </subcellularLocation>
</comment>
<dbReference type="EMBL" id="QWLB01000001">
    <property type="protein sequence ID" value="RIH93944.1"/>
    <property type="molecule type" value="Genomic_DNA"/>
</dbReference>
<comment type="caution">
    <text evidence="7">The sequence shown here is derived from an EMBL/GenBank/DDBJ whole genome shotgun (WGS) entry which is preliminary data.</text>
</comment>
<dbReference type="GO" id="GO:0016757">
    <property type="term" value="F:glycosyltransferase activity"/>
    <property type="evidence" value="ECO:0007669"/>
    <property type="project" value="UniProtKB-KW"/>
</dbReference>
<dbReference type="PANTHER" id="PTHR30474:SF1">
    <property type="entry name" value="PEPTIDOGLYCAN GLYCOSYLTRANSFERASE MRDB"/>
    <property type="match status" value="1"/>
</dbReference>
<feature type="transmembrane region" description="Helical" evidence="6">
    <location>
        <begin position="301"/>
        <end position="323"/>
    </location>
</feature>
<evidence type="ECO:0000256" key="6">
    <source>
        <dbReference type="SAM" id="Phobius"/>
    </source>
</evidence>
<feature type="transmembrane region" description="Helical" evidence="6">
    <location>
        <begin position="152"/>
        <end position="169"/>
    </location>
</feature>
<dbReference type="GO" id="GO:0015648">
    <property type="term" value="F:lipid-linked peptidoglycan transporter activity"/>
    <property type="evidence" value="ECO:0007669"/>
    <property type="project" value="TreeGrafter"/>
</dbReference>
<evidence type="ECO:0000256" key="1">
    <source>
        <dbReference type="ARBA" id="ARBA00004141"/>
    </source>
</evidence>
<dbReference type="EC" id="2.4.1.129" evidence="7"/>
<keyword evidence="5 6" id="KW-0472">Membrane</keyword>
<feature type="transmembrane region" description="Helical" evidence="6">
    <location>
        <begin position="42"/>
        <end position="58"/>
    </location>
</feature>
<dbReference type="Pfam" id="PF01098">
    <property type="entry name" value="FTSW_RODA_SPOVE"/>
    <property type="match status" value="1"/>
</dbReference>
<evidence type="ECO:0000313" key="8">
    <source>
        <dbReference type="Proteomes" id="UP000266178"/>
    </source>
</evidence>
<dbReference type="InterPro" id="IPR001182">
    <property type="entry name" value="FtsW/RodA"/>
</dbReference>
<dbReference type="PANTHER" id="PTHR30474">
    <property type="entry name" value="CELL CYCLE PROTEIN"/>
    <property type="match status" value="1"/>
</dbReference>
<feature type="transmembrane region" description="Helical" evidence="6">
    <location>
        <begin position="128"/>
        <end position="146"/>
    </location>
</feature>
<dbReference type="OrthoDB" id="32485at2"/>
<keyword evidence="3" id="KW-0133">Cell shape</keyword>
<dbReference type="AlphaFoldDB" id="A0A399FBF4"/>
<feature type="transmembrane region" description="Helical" evidence="6">
    <location>
        <begin position="70"/>
        <end position="91"/>
    </location>
</feature>
<dbReference type="RefSeq" id="WP_119355576.1">
    <property type="nucleotide sequence ID" value="NZ_BJXM01000015.1"/>
</dbReference>
<feature type="transmembrane region" description="Helical" evidence="6">
    <location>
        <begin position="329"/>
        <end position="350"/>
    </location>
</feature>
<keyword evidence="8" id="KW-1185">Reference proteome</keyword>
<evidence type="ECO:0000256" key="5">
    <source>
        <dbReference type="ARBA" id="ARBA00023136"/>
    </source>
</evidence>
<organism evidence="7 8">
    <name type="scientific">Meiothermus granaticius NBRC 107808</name>
    <dbReference type="NCBI Taxonomy" id="1227551"/>
    <lineage>
        <taxon>Bacteria</taxon>
        <taxon>Thermotogati</taxon>
        <taxon>Deinococcota</taxon>
        <taxon>Deinococci</taxon>
        <taxon>Thermales</taxon>
        <taxon>Thermaceae</taxon>
        <taxon>Meiothermus</taxon>
    </lineage>
</organism>
<evidence type="ECO:0000256" key="3">
    <source>
        <dbReference type="ARBA" id="ARBA00022960"/>
    </source>
</evidence>
<dbReference type="GO" id="GO:0051301">
    <property type="term" value="P:cell division"/>
    <property type="evidence" value="ECO:0007669"/>
    <property type="project" value="InterPro"/>
</dbReference>
<name>A0A399FBF4_9DEIN</name>
<protein>
    <submittedName>
        <fullName evidence="7">Putative peptidoglycan glycosyltransferase FtsW</fullName>
        <ecNumber evidence="7">2.4.1.129</ecNumber>
    </submittedName>
</protein>
<keyword evidence="4 6" id="KW-1133">Transmembrane helix</keyword>
<keyword evidence="7" id="KW-0328">Glycosyltransferase</keyword>
<proteinExistence type="predicted"/>
<sequence length="369" mass="39738">MDPILLLSQLLLFALSALGVASSDSMPEALGRPSVDHLEHHLIRIVIALGITLLVSRLRPAWVAKGAKVFFLFALLMCVVVLFVGDGPGGVRRWINLPGSFDFQPSELMKLAVVLYLAAFFHNKPTDYPILGPVIAVSLGAGLVVIEPDFDTGLTILFLAGFTLVMVGVPWRRLLAIGGTAWLLVLSFSGLYLERFKYVRERFENWLAYHRGDLSNLDALYQVSQGHKLMIKAGLFGQGVGAPMPHRLPEGHNDMVFASVVWAGGWLAGLMVLLAFGLILNRGLYLSKHSEGSSSVMAVGLTVYLTLQAAVNIGVVIGFLPVSGSPLPMVSYGGSSMLVAGIAMGLLHALSRETARESAQAPAVPRRSR</sequence>
<gene>
    <name evidence="7" type="primary">ftsW</name>
    <name evidence="7" type="ORF">Mgrana_00030</name>
</gene>
<dbReference type="Proteomes" id="UP000266178">
    <property type="component" value="Unassembled WGS sequence"/>
</dbReference>
<feature type="transmembrane region" description="Helical" evidence="6">
    <location>
        <begin position="255"/>
        <end position="280"/>
    </location>
</feature>
<dbReference type="GO" id="GO:0005886">
    <property type="term" value="C:plasma membrane"/>
    <property type="evidence" value="ECO:0007669"/>
    <property type="project" value="TreeGrafter"/>
</dbReference>
<dbReference type="GO" id="GO:0032153">
    <property type="term" value="C:cell division site"/>
    <property type="evidence" value="ECO:0007669"/>
    <property type="project" value="TreeGrafter"/>
</dbReference>
<dbReference type="GO" id="GO:0008360">
    <property type="term" value="P:regulation of cell shape"/>
    <property type="evidence" value="ECO:0007669"/>
    <property type="project" value="UniProtKB-KW"/>
</dbReference>
<evidence type="ECO:0000313" key="7">
    <source>
        <dbReference type="EMBL" id="RIH93944.1"/>
    </source>
</evidence>
<evidence type="ECO:0000256" key="2">
    <source>
        <dbReference type="ARBA" id="ARBA00022692"/>
    </source>
</evidence>
<keyword evidence="7" id="KW-0808">Transferase</keyword>
<keyword evidence="2 6" id="KW-0812">Transmembrane</keyword>
<feature type="transmembrane region" description="Helical" evidence="6">
    <location>
        <begin position="103"/>
        <end position="121"/>
    </location>
</feature>
<accession>A0A399FBF4</accession>
<reference evidence="7 8" key="1">
    <citation type="submission" date="2018-08" db="EMBL/GenBank/DDBJ databases">
        <title>Meiothermus granaticius genome AF-68 sequencing project.</title>
        <authorList>
            <person name="Da Costa M.S."/>
            <person name="Albuquerque L."/>
            <person name="Raposo P."/>
            <person name="Froufe H.J.C."/>
            <person name="Barroso C.S."/>
            <person name="Egas C."/>
        </authorList>
    </citation>
    <scope>NUCLEOTIDE SEQUENCE [LARGE SCALE GENOMIC DNA]</scope>
    <source>
        <strain evidence="7 8">AF-68</strain>
    </source>
</reference>
<evidence type="ECO:0000256" key="4">
    <source>
        <dbReference type="ARBA" id="ARBA00022989"/>
    </source>
</evidence>
<feature type="transmembrane region" description="Helical" evidence="6">
    <location>
        <begin position="174"/>
        <end position="193"/>
    </location>
</feature>